<keyword evidence="2" id="KW-1185">Reference proteome</keyword>
<protein>
    <submittedName>
        <fullName evidence="1">Uncharacterized protein</fullName>
    </submittedName>
</protein>
<name>A0A0B7GUJ7_TREPH</name>
<dbReference type="Proteomes" id="UP000042527">
    <property type="component" value="Unassembled WGS sequence"/>
</dbReference>
<dbReference type="EMBL" id="CDNC01000001">
    <property type="protein sequence ID" value="CEM60371.1"/>
    <property type="molecule type" value="Genomic_DNA"/>
</dbReference>
<dbReference type="AlphaFoldDB" id="A0A0B7GUJ7"/>
<evidence type="ECO:0000313" key="1">
    <source>
        <dbReference type="EMBL" id="CEM60371.1"/>
    </source>
</evidence>
<proteinExistence type="predicted"/>
<reference evidence="2" key="1">
    <citation type="submission" date="2015-01" db="EMBL/GenBank/DDBJ databases">
        <authorList>
            <person name="Manzoor Shahid"/>
            <person name="Zubair Saima"/>
        </authorList>
    </citation>
    <scope>NUCLEOTIDE SEQUENCE [LARGE SCALE GENOMIC DNA]</scope>
    <source>
        <strain evidence="2">V1</strain>
    </source>
</reference>
<gene>
    <name evidence="1" type="ORF">TPHV1_10039</name>
</gene>
<evidence type="ECO:0000313" key="2">
    <source>
        <dbReference type="Proteomes" id="UP000042527"/>
    </source>
</evidence>
<sequence length="39" mass="4585">MYHTGNMDYYLGITDYSIFKHLSTAANILKGEKYDYSFI</sequence>
<accession>A0A0B7GUJ7</accession>
<organism evidence="1 2">
    <name type="scientific">Treponema phagedenis</name>
    <dbReference type="NCBI Taxonomy" id="162"/>
    <lineage>
        <taxon>Bacteria</taxon>
        <taxon>Pseudomonadati</taxon>
        <taxon>Spirochaetota</taxon>
        <taxon>Spirochaetia</taxon>
        <taxon>Spirochaetales</taxon>
        <taxon>Treponemataceae</taxon>
        <taxon>Treponema</taxon>
    </lineage>
</organism>